<evidence type="ECO:0000313" key="3">
    <source>
        <dbReference type="Proteomes" id="UP000217289"/>
    </source>
</evidence>
<proteinExistence type="predicted"/>
<dbReference type="Proteomes" id="UP000217289">
    <property type="component" value="Chromosome"/>
</dbReference>
<dbReference type="EMBL" id="CP022163">
    <property type="protein sequence ID" value="ATB26616.1"/>
    <property type="molecule type" value="Genomic_DNA"/>
</dbReference>
<dbReference type="AlphaFoldDB" id="A0A286SGG8"/>
<evidence type="ECO:0000313" key="2">
    <source>
        <dbReference type="EMBL" id="ATB26616.1"/>
    </source>
</evidence>
<dbReference type="RefSeq" id="WP_095975527.1">
    <property type="nucleotide sequence ID" value="NZ_CP022163.1"/>
</dbReference>
<sequence>MSNEPRSGPVETLRHLALSLERLVAHEAASSVVRGAADGLREEMPELDRQLRAIIQDALIVLGRLVHEAAERERADPGAATQALAASAMQGMLDVLEREWQDGGMPLHGFVQRLNLLLDGVIDFARSRAEEIRTPRERAHAITESIVDAAVGRLHSSVPRFAEEMRVLAPLGSEVASMTGRGLVAGIGSKLLEDEDALGGLLHRAGWELGRGMAAGIREELASSPETSINALGTALETLAERTAAATVRGASGALVALGERLRGPLLAVVSAGGLMTLGLLAVRWRSRA</sequence>
<reference evidence="2 3" key="1">
    <citation type="submission" date="2017-06" db="EMBL/GenBank/DDBJ databases">
        <authorList>
            <person name="Kim H.J."/>
            <person name="Triplett B.A."/>
        </authorList>
    </citation>
    <scope>NUCLEOTIDE SEQUENCE [LARGE SCALE GENOMIC DNA]</scope>
    <source>
        <strain evidence="2 3">DSM 14713</strain>
    </source>
</reference>
<name>A0A286SGG8_9BACT</name>
<protein>
    <submittedName>
        <fullName evidence="2">Uncharacterized protein</fullName>
    </submittedName>
</protein>
<organism evidence="2 3">
    <name type="scientific">Melittangium boletus DSM 14713</name>
    <dbReference type="NCBI Taxonomy" id="1294270"/>
    <lineage>
        <taxon>Bacteria</taxon>
        <taxon>Pseudomonadati</taxon>
        <taxon>Myxococcota</taxon>
        <taxon>Myxococcia</taxon>
        <taxon>Myxococcales</taxon>
        <taxon>Cystobacterineae</taxon>
        <taxon>Archangiaceae</taxon>
        <taxon>Melittangium</taxon>
    </lineage>
</organism>
<keyword evidence="1" id="KW-0472">Membrane</keyword>
<accession>A0A286SGG8</accession>
<keyword evidence="3" id="KW-1185">Reference proteome</keyword>
<gene>
    <name evidence="2" type="ORF">MEBOL_000044</name>
</gene>
<keyword evidence="1" id="KW-1133">Transmembrane helix</keyword>
<keyword evidence="1" id="KW-0812">Transmembrane</keyword>
<evidence type="ECO:0000256" key="1">
    <source>
        <dbReference type="SAM" id="Phobius"/>
    </source>
</evidence>
<dbReference type="KEGG" id="mbd:MEBOL_000044"/>
<dbReference type="OrthoDB" id="5513932at2"/>
<feature type="transmembrane region" description="Helical" evidence="1">
    <location>
        <begin position="264"/>
        <end position="283"/>
    </location>
</feature>